<organism evidence="8 9">
    <name type="scientific">Amanita muscaria (strain Koide BX008)</name>
    <dbReference type="NCBI Taxonomy" id="946122"/>
    <lineage>
        <taxon>Eukaryota</taxon>
        <taxon>Fungi</taxon>
        <taxon>Dikarya</taxon>
        <taxon>Basidiomycota</taxon>
        <taxon>Agaricomycotina</taxon>
        <taxon>Agaricomycetes</taxon>
        <taxon>Agaricomycetidae</taxon>
        <taxon>Agaricales</taxon>
        <taxon>Pluteineae</taxon>
        <taxon>Amanitaceae</taxon>
        <taxon>Amanita</taxon>
    </lineage>
</organism>
<evidence type="ECO:0000256" key="4">
    <source>
        <dbReference type="ARBA" id="ARBA00022692"/>
    </source>
</evidence>
<evidence type="ECO:0000256" key="7">
    <source>
        <dbReference type="RuleBase" id="RU365065"/>
    </source>
</evidence>
<gene>
    <name evidence="8" type="ORF">M378DRAFT_182891</name>
</gene>
<protein>
    <recommendedName>
        <fullName evidence="7">Solute carrier family 40 member</fullName>
    </recommendedName>
</protein>
<dbReference type="AlphaFoldDB" id="A0A0C2XPD2"/>
<dbReference type="Pfam" id="PF06963">
    <property type="entry name" value="FPN1"/>
    <property type="match status" value="1"/>
</dbReference>
<keyword evidence="6 7" id="KW-0472">Membrane</keyword>
<dbReference type="HOGENOM" id="CLU_020370_5_0_1"/>
<dbReference type="InterPro" id="IPR009716">
    <property type="entry name" value="Ferroportin-1"/>
</dbReference>
<feature type="transmembrane region" description="Helical" evidence="7">
    <location>
        <begin position="18"/>
        <end position="36"/>
    </location>
</feature>
<dbReference type="GO" id="GO:0005381">
    <property type="term" value="F:iron ion transmembrane transporter activity"/>
    <property type="evidence" value="ECO:0007669"/>
    <property type="project" value="UniProtKB-UniRule"/>
</dbReference>
<comment type="function">
    <text evidence="7">May be involved in iron transport and iron homeostasis.</text>
</comment>
<keyword evidence="4 7" id="KW-0812">Transmembrane</keyword>
<dbReference type="Proteomes" id="UP000054549">
    <property type="component" value="Unassembled WGS sequence"/>
</dbReference>
<proteinExistence type="inferred from homology"/>
<accession>A0A0C2XPD2</accession>
<dbReference type="InterPro" id="IPR036259">
    <property type="entry name" value="MFS_trans_sf"/>
</dbReference>
<feature type="transmembrane region" description="Helical" evidence="7">
    <location>
        <begin position="329"/>
        <end position="349"/>
    </location>
</feature>
<feature type="transmembrane region" description="Helical" evidence="7">
    <location>
        <begin position="303"/>
        <end position="323"/>
    </location>
</feature>
<evidence type="ECO:0000256" key="2">
    <source>
        <dbReference type="ARBA" id="ARBA00006279"/>
    </source>
</evidence>
<dbReference type="PANTHER" id="PTHR11660:SF57">
    <property type="entry name" value="SOLUTE CARRIER FAMILY 40 MEMBER"/>
    <property type="match status" value="1"/>
</dbReference>
<evidence type="ECO:0000256" key="6">
    <source>
        <dbReference type="ARBA" id="ARBA00023136"/>
    </source>
</evidence>
<keyword evidence="3 7" id="KW-0813">Transport</keyword>
<evidence type="ECO:0000313" key="9">
    <source>
        <dbReference type="Proteomes" id="UP000054549"/>
    </source>
</evidence>
<dbReference type="CDD" id="cd17480">
    <property type="entry name" value="MFS_SLC40A1_like"/>
    <property type="match status" value="1"/>
</dbReference>
<evidence type="ECO:0000256" key="1">
    <source>
        <dbReference type="ARBA" id="ARBA00004141"/>
    </source>
</evidence>
<comment type="subcellular location">
    <subcellularLocation>
        <location evidence="1 7">Membrane</location>
        <topology evidence="1 7">Multi-pass membrane protein</topology>
    </subcellularLocation>
</comment>
<dbReference type="PANTHER" id="PTHR11660">
    <property type="entry name" value="SOLUTE CARRIER FAMILY 40 MEMBER"/>
    <property type="match status" value="1"/>
</dbReference>
<feature type="transmembrane region" description="Helical" evidence="7">
    <location>
        <begin position="270"/>
        <end position="291"/>
    </location>
</feature>
<name>A0A0C2XPD2_AMAMK</name>
<dbReference type="SUPFAM" id="SSF103473">
    <property type="entry name" value="MFS general substrate transporter"/>
    <property type="match status" value="1"/>
</dbReference>
<evidence type="ECO:0000256" key="5">
    <source>
        <dbReference type="ARBA" id="ARBA00022989"/>
    </source>
</evidence>
<keyword evidence="7" id="KW-0406">Ion transport</keyword>
<evidence type="ECO:0000313" key="8">
    <source>
        <dbReference type="EMBL" id="KIL71466.1"/>
    </source>
</evidence>
<dbReference type="EMBL" id="KN818222">
    <property type="protein sequence ID" value="KIL71466.1"/>
    <property type="molecule type" value="Genomic_DNA"/>
</dbReference>
<dbReference type="OrthoDB" id="648861at2759"/>
<reference evidence="8 9" key="1">
    <citation type="submission" date="2014-04" db="EMBL/GenBank/DDBJ databases">
        <title>Evolutionary Origins and Diversification of the Mycorrhizal Mutualists.</title>
        <authorList>
            <consortium name="DOE Joint Genome Institute"/>
            <consortium name="Mycorrhizal Genomics Consortium"/>
            <person name="Kohler A."/>
            <person name="Kuo A."/>
            <person name="Nagy L.G."/>
            <person name="Floudas D."/>
            <person name="Copeland A."/>
            <person name="Barry K.W."/>
            <person name="Cichocki N."/>
            <person name="Veneault-Fourrey C."/>
            <person name="LaButti K."/>
            <person name="Lindquist E.A."/>
            <person name="Lipzen A."/>
            <person name="Lundell T."/>
            <person name="Morin E."/>
            <person name="Murat C."/>
            <person name="Riley R."/>
            <person name="Ohm R."/>
            <person name="Sun H."/>
            <person name="Tunlid A."/>
            <person name="Henrissat B."/>
            <person name="Grigoriev I.V."/>
            <person name="Hibbett D.S."/>
            <person name="Martin F."/>
        </authorList>
    </citation>
    <scope>NUCLEOTIDE SEQUENCE [LARGE SCALE GENOMIC DNA]</scope>
    <source>
        <strain evidence="8 9">Koide BX008</strain>
    </source>
</reference>
<keyword evidence="9" id="KW-1185">Reference proteome</keyword>
<sequence length="459" mass="50962">MSRRLYVSHFFSTWNSRLFEFGATLFLATIFPGTLLPTSVYALARSLSAILFSPAVGRYIDNNNRLVVVRLSIVLQRIAVVVSCVIFWYMLSLEVRWLKASLLAMLTFLACVERLCTVMNKIAVERDWVVVIAGNKASNLKVLNSQMRRIDLFCKLVGPFAISVLDGVSTKIAVIAMLGLNVSSVIIEYFAIAKVYYEVPALAEPRTLPSANQQVSSSMASRLSSFLARLSMYFKHPVFRPSMALALLYFTVLSFGGQMITFLLSTGFTATHIAFARIISVSFEMSATWLAPLTMGKIGPVRAGLWFINLQAVWVTIAGLLFIKIESPFYSAIGLVGGVIVSRVGLWGYDLCAQVIIQEEVEAEQRGSFSSIEASFQNLFELCSYVVTIILSKPEQFRYAVLISPPAVYVAGALFASFVRSRRGHLLHVPLCMKVGETWLQEDHGWERLSPPGVDNVEP</sequence>
<feature type="transmembrane region" description="Helical" evidence="7">
    <location>
        <begin position="397"/>
        <end position="419"/>
    </location>
</feature>
<keyword evidence="5 7" id="KW-1133">Transmembrane helix</keyword>
<comment type="caution">
    <text evidence="7">Lacks conserved residue(s) required for the propagation of feature annotation.</text>
</comment>
<feature type="transmembrane region" description="Helical" evidence="7">
    <location>
        <begin position="242"/>
        <end position="264"/>
    </location>
</feature>
<feature type="transmembrane region" description="Helical" evidence="7">
    <location>
        <begin position="67"/>
        <end position="91"/>
    </location>
</feature>
<dbReference type="GO" id="GO:0016020">
    <property type="term" value="C:membrane"/>
    <property type="evidence" value="ECO:0007669"/>
    <property type="project" value="UniProtKB-SubCell"/>
</dbReference>
<comment type="similarity">
    <text evidence="2 7">Belongs to the ferroportin (FP) (TC 2.A.100) family. SLC40A subfamily.</text>
</comment>
<dbReference type="InParanoid" id="A0A0C2XPD2"/>
<dbReference type="STRING" id="946122.A0A0C2XPD2"/>
<evidence type="ECO:0000256" key="3">
    <source>
        <dbReference type="ARBA" id="ARBA00022448"/>
    </source>
</evidence>